<dbReference type="GO" id="GO:0019265">
    <property type="term" value="P:glycine biosynthetic process, by transamination of glyoxylate"/>
    <property type="evidence" value="ECO:0007669"/>
    <property type="project" value="TreeGrafter"/>
</dbReference>
<organism evidence="4 5">
    <name type="scientific">Ditylenchus dipsaci</name>
    <dbReference type="NCBI Taxonomy" id="166011"/>
    <lineage>
        <taxon>Eukaryota</taxon>
        <taxon>Metazoa</taxon>
        <taxon>Ecdysozoa</taxon>
        <taxon>Nematoda</taxon>
        <taxon>Chromadorea</taxon>
        <taxon>Rhabditida</taxon>
        <taxon>Tylenchina</taxon>
        <taxon>Tylenchomorpha</taxon>
        <taxon>Sphaerularioidea</taxon>
        <taxon>Anguinidae</taxon>
        <taxon>Anguininae</taxon>
        <taxon>Ditylenchus</taxon>
    </lineage>
</organism>
<dbReference type="Gene3D" id="3.40.640.10">
    <property type="entry name" value="Type I PLP-dependent aspartate aminotransferase-like (Major domain)"/>
    <property type="match status" value="1"/>
</dbReference>
<keyword evidence="2" id="KW-0663">Pyridoxal phosphate</keyword>
<evidence type="ECO:0000259" key="3">
    <source>
        <dbReference type="Pfam" id="PF00266"/>
    </source>
</evidence>
<dbReference type="SUPFAM" id="SSF53383">
    <property type="entry name" value="PLP-dependent transferases"/>
    <property type="match status" value="1"/>
</dbReference>
<sequence length="404" mass="44512">MQFVGKRAAAAAISGSNTSSVQLTQLSTSFPFLLSKHQQQHRQRRPFHDHTPDHWSMATPLTMINTKENIVPAPVLINPPIRLMRPMHFPDRLLLGPGPSNMTEDIRSALAAPLLGHLHPEFLEIMDDVKAGLQYAFQTENSLTFAISGTGHAGMECAMLNLLEPGETILVLQNGVWGQRAADLGRRMNLDVKLLHVGEGQVIHMEDFVEAVETFKPAVAFLCHGESSTGVVHPLDGFGEVCRKNGALLLVDTVASLGAAPFHADELMVDCVYSATQKALAKMRFRKSRVPSFYFDALEIGNYWGCFTNEARRYHHTAPISLVYALQHRLPCLTTVKVPKGVDWKQVQGELMTKGIEIAGGLGPLWARFGELELLTALGGDAAVEERAEEHQQEEQQLKTASNI</sequence>
<feature type="domain" description="Aminotransferase class V" evidence="3">
    <location>
        <begin position="116"/>
        <end position="281"/>
    </location>
</feature>
<dbReference type="InterPro" id="IPR015424">
    <property type="entry name" value="PyrdxlP-dep_Trfase"/>
</dbReference>
<dbReference type="AlphaFoldDB" id="A0A915CMS0"/>
<accession>A0A915CMS0</accession>
<dbReference type="InterPro" id="IPR015421">
    <property type="entry name" value="PyrdxlP-dep_Trfase_major"/>
</dbReference>
<reference evidence="5" key="1">
    <citation type="submission" date="2022-11" db="UniProtKB">
        <authorList>
            <consortium name="WormBaseParasite"/>
        </authorList>
    </citation>
    <scope>IDENTIFICATION</scope>
</reference>
<evidence type="ECO:0000256" key="1">
    <source>
        <dbReference type="ARBA" id="ARBA00001933"/>
    </source>
</evidence>
<name>A0A915CMS0_9BILA</name>
<dbReference type="GO" id="GO:0008453">
    <property type="term" value="F:alanine-glyoxylate transaminase activity"/>
    <property type="evidence" value="ECO:0007669"/>
    <property type="project" value="TreeGrafter"/>
</dbReference>
<dbReference type="GO" id="GO:0005777">
    <property type="term" value="C:peroxisome"/>
    <property type="evidence" value="ECO:0007669"/>
    <property type="project" value="TreeGrafter"/>
</dbReference>
<dbReference type="WBParaSite" id="jg10634">
    <property type="protein sequence ID" value="jg10634"/>
    <property type="gene ID" value="jg10634"/>
</dbReference>
<comment type="cofactor">
    <cofactor evidence="1">
        <name>pyridoxal 5'-phosphate</name>
        <dbReference type="ChEBI" id="CHEBI:597326"/>
    </cofactor>
</comment>
<protein>
    <submittedName>
        <fullName evidence="5">Aminotransferase class V domain-containing protein</fullName>
    </submittedName>
</protein>
<dbReference type="Pfam" id="PF00266">
    <property type="entry name" value="Aminotran_5"/>
    <property type="match status" value="1"/>
</dbReference>
<keyword evidence="4" id="KW-1185">Reference proteome</keyword>
<proteinExistence type="predicted"/>
<dbReference type="PANTHER" id="PTHR21152:SF40">
    <property type="entry name" value="ALANINE--GLYOXYLATE AMINOTRANSFERASE"/>
    <property type="match status" value="1"/>
</dbReference>
<evidence type="ECO:0000256" key="2">
    <source>
        <dbReference type="ARBA" id="ARBA00022898"/>
    </source>
</evidence>
<evidence type="ECO:0000313" key="5">
    <source>
        <dbReference type="WBParaSite" id="jg10634"/>
    </source>
</evidence>
<dbReference type="Proteomes" id="UP000887574">
    <property type="component" value="Unplaced"/>
</dbReference>
<evidence type="ECO:0000313" key="4">
    <source>
        <dbReference type="Proteomes" id="UP000887574"/>
    </source>
</evidence>
<dbReference type="GO" id="GO:0004760">
    <property type="term" value="F:L-serine-pyruvate transaminase activity"/>
    <property type="evidence" value="ECO:0007669"/>
    <property type="project" value="TreeGrafter"/>
</dbReference>
<dbReference type="PANTHER" id="PTHR21152">
    <property type="entry name" value="AMINOTRANSFERASE CLASS V"/>
    <property type="match status" value="1"/>
</dbReference>
<dbReference type="InterPro" id="IPR000192">
    <property type="entry name" value="Aminotrans_V_dom"/>
</dbReference>